<dbReference type="GO" id="GO:0046912">
    <property type="term" value="F:acyltransferase activity, acyl groups converted into alkyl on transfer"/>
    <property type="evidence" value="ECO:0007669"/>
    <property type="project" value="InterPro"/>
</dbReference>
<dbReference type="SUPFAM" id="SSF48256">
    <property type="entry name" value="Citrate synthase"/>
    <property type="match status" value="1"/>
</dbReference>
<keyword evidence="2" id="KW-1185">Reference proteome</keyword>
<organism evidence="1 2">
    <name type="scientific">Cycloclasticus pugetii</name>
    <dbReference type="NCBI Taxonomy" id="34068"/>
    <lineage>
        <taxon>Bacteria</taxon>
        <taxon>Pseudomonadati</taxon>
        <taxon>Pseudomonadota</taxon>
        <taxon>Gammaproteobacteria</taxon>
        <taxon>Thiotrichales</taxon>
        <taxon>Piscirickettsiaceae</taxon>
        <taxon>Cycloclasticus</taxon>
    </lineage>
</organism>
<dbReference type="InterPro" id="IPR036969">
    <property type="entry name" value="Citrate_synthase_sf"/>
</dbReference>
<dbReference type="EMBL" id="ASHL01000002">
    <property type="protein sequence ID" value="EPD13730.1"/>
    <property type="molecule type" value="Genomic_DNA"/>
</dbReference>
<gene>
    <name evidence="1" type="ORF">L196_04316</name>
</gene>
<dbReference type="AlphaFoldDB" id="A0AB33Z354"/>
<evidence type="ECO:0008006" key="3">
    <source>
        <dbReference type="Google" id="ProtNLM"/>
    </source>
</evidence>
<evidence type="ECO:0000313" key="2">
    <source>
        <dbReference type="Proteomes" id="UP000015462"/>
    </source>
</evidence>
<sequence length="266" mass="29795">MKGPITLKQAEDNWQTDIGAAFIGERVVYRGKDLFTELNDISWFKHFIFGITNKMFSDNEIKLMEKIWSLTISYPDPRIWNNRVAAITGTSRSTGALATAASTACSEANIYGTNAGYLAMDFIIRAKKAVDTNENLIDFTLEELKRKRSIRGYGRPLVKADERIAPILKEAKKLGLGDGPHLKLAFEIEKILTNSKYRLTLNAAGIDAALMADIGFTRQDHYYATILGFSAGILPCYIDSINQKEGAFFPLSCQRVNYTGKDSRDW</sequence>
<dbReference type="Proteomes" id="UP000015462">
    <property type="component" value="Unassembled WGS sequence"/>
</dbReference>
<comment type="caution">
    <text evidence="1">The sequence shown here is derived from an EMBL/GenBank/DDBJ whole genome shotgun (WGS) entry which is preliminary data.</text>
</comment>
<dbReference type="RefSeq" id="WP_016390077.1">
    <property type="nucleotide sequence ID" value="NZ_JBLHXE010000005.1"/>
</dbReference>
<reference evidence="1 2" key="1">
    <citation type="journal article" date="2013" name="Genome Announc.">
        <title>Genome Sequence of the Pyrene- and Fluoranthene-Degrading Bacterium Cycloclasticus sp. Strain PY97M.</title>
        <authorList>
            <person name="Cui Z."/>
            <person name="Xu G."/>
            <person name="Li Q."/>
            <person name="Gao W."/>
            <person name="Zheng L."/>
        </authorList>
    </citation>
    <scope>NUCLEOTIDE SEQUENCE [LARGE SCALE GENOMIC DNA]</scope>
    <source>
        <strain evidence="1 2">PY97M</strain>
    </source>
</reference>
<protein>
    <recommendedName>
        <fullName evidence="3">Citrate synthase (unknown stereospecificity)</fullName>
    </recommendedName>
</protein>
<name>A0AB33Z354_9GAMM</name>
<evidence type="ECO:0000313" key="1">
    <source>
        <dbReference type="EMBL" id="EPD13730.1"/>
    </source>
</evidence>
<accession>A0AB33Z354</accession>
<proteinExistence type="predicted"/>